<dbReference type="EMBL" id="CAEZTD010000031">
    <property type="protein sequence ID" value="CAB4558585.1"/>
    <property type="molecule type" value="Genomic_DNA"/>
</dbReference>
<dbReference type="CDD" id="cd03316">
    <property type="entry name" value="MR_like"/>
    <property type="match status" value="1"/>
</dbReference>
<dbReference type="InterPro" id="IPR029017">
    <property type="entry name" value="Enolase-like_N"/>
</dbReference>
<dbReference type="Gene3D" id="3.20.20.120">
    <property type="entry name" value="Enolase-like C-terminal domain"/>
    <property type="match status" value="1"/>
</dbReference>
<dbReference type="InterPro" id="IPR013342">
    <property type="entry name" value="Mandelate_racemase_C"/>
</dbReference>
<dbReference type="SMART" id="SM00922">
    <property type="entry name" value="MR_MLE"/>
    <property type="match status" value="1"/>
</dbReference>
<dbReference type="PANTHER" id="PTHR48080:SF2">
    <property type="entry name" value="D-GALACTONATE DEHYDRATASE"/>
    <property type="match status" value="1"/>
</dbReference>
<dbReference type="GO" id="GO:0016829">
    <property type="term" value="F:lyase activity"/>
    <property type="evidence" value="ECO:0007669"/>
    <property type="project" value="UniProtKB-KW"/>
</dbReference>
<evidence type="ECO:0000313" key="3">
    <source>
        <dbReference type="EMBL" id="CAB4558585.1"/>
    </source>
</evidence>
<dbReference type="InterPro" id="IPR034593">
    <property type="entry name" value="DgoD-like"/>
</dbReference>
<name>A0A6J6D5K6_9ZZZZ</name>
<dbReference type="SFLD" id="SFLDS00001">
    <property type="entry name" value="Enolase"/>
    <property type="match status" value="1"/>
</dbReference>
<evidence type="ECO:0000256" key="1">
    <source>
        <dbReference type="ARBA" id="ARBA00023239"/>
    </source>
</evidence>
<reference evidence="3" key="1">
    <citation type="submission" date="2020-05" db="EMBL/GenBank/DDBJ databases">
        <authorList>
            <person name="Chiriac C."/>
            <person name="Salcher M."/>
            <person name="Ghai R."/>
            <person name="Kavagutti S V."/>
        </authorList>
    </citation>
    <scope>NUCLEOTIDE SEQUENCE</scope>
</reference>
<accession>A0A6J6D5K6</accession>
<dbReference type="PANTHER" id="PTHR48080">
    <property type="entry name" value="D-GALACTONATE DEHYDRATASE-RELATED"/>
    <property type="match status" value="1"/>
</dbReference>
<feature type="domain" description="Mandelate racemase/muconate lactonizing enzyme C-terminal" evidence="2">
    <location>
        <begin position="204"/>
        <end position="312"/>
    </location>
</feature>
<proteinExistence type="predicted"/>
<dbReference type="AlphaFoldDB" id="A0A6J6D5K6"/>
<dbReference type="Pfam" id="PF13378">
    <property type="entry name" value="MR_MLE_C"/>
    <property type="match status" value="1"/>
</dbReference>
<protein>
    <submittedName>
        <fullName evidence="3">Unannotated protein</fullName>
    </submittedName>
</protein>
<dbReference type="InterPro" id="IPR013341">
    <property type="entry name" value="Mandelate_racemase_N_dom"/>
</dbReference>
<keyword evidence="1" id="KW-0456">Lyase</keyword>
<gene>
    <name evidence="3" type="ORF">UFOPK1591_00568</name>
</gene>
<organism evidence="3">
    <name type="scientific">freshwater metagenome</name>
    <dbReference type="NCBI Taxonomy" id="449393"/>
    <lineage>
        <taxon>unclassified sequences</taxon>
        <taxon>metagenomes</taxon>
        <taxon>ecological metagenomes</taxon>
    </lineage>
</organism>
<dbReference type="InterPro" id="IPR036849">
    <property type="entry name" value="Enolase-like_C_sf"/>
</dbReference>
<dbReference type="SUPFAM" id="SSF54826">
    <property type="entry name" value="Enolase N-terminal domain-like"/>
    <property type="match status" value="1"/>
</dbReference>
<dbReference type="SFLD" id="SFLDG00179">
    <property type="entry name" value="mandelate_racemase"/>
    <property type="match status" value="1"/>
</dbReference>
<sequence>MVHPATIVWYYQSYRSTHWLTSVHEIAEPMTNTSNTVSQSDHDSETPSQRIVALETVRSALQPNAVFVLVHGADGQVGIGETFYGAASVEAYIHDVAAFALQAPGRHSPARVSRQLAGYVGYSGSGTEVRGNSAIDIALWDLLAKQSGLPLRDLLGGPIVESIEIYNTCAGNDYVRSNAQQSSNNWGLPLADEPDRYDDLWRFLHEPARLARDLFDEGYRGMKVWPFDLAAEASGGDHRADLRFGLGVLDSIREEVGDTMDLYVELHSLWQPRGAERVLRALEPYGLAWAEDPIRADRYEALAVLREGTSVPIALGENLGAGYNSYKPLLDARATDIAIIDVGWSGGITTAMRTAALADQYGVPVAPHDCTGPVSLAVATHLVTAIPNGHVQEVARSFYHGWYGQVSEGYPTIADGRITPSAAPGHGVTLRPEMLVDPSTIRRVTTIGS</sequence>
<dbReference type="Gene3D" id="3.30.390.10">
    <property type="entry name" value="Enolase-like, N-terminal domain"/>
    <property type="match status" value="1"/>
</dbReference>
<dbReference type="SUPFAM" id="SSF51604">
    <property type="entry name" value="Enolase C-terminal domain-like"/>
    <property type="match status" value="1"/>
</dbReference>
<evidence type="ECO:0000259" key="2">
    <source>
        <dbReference type="SMART" id="SM00922"/>
    </source>
</evidence>
<dbReference type="Pfam" id="PF02746">
    <property type="entry name" value="MR_MLE_N"/>
    <property type="match status" value="1"/>
</dbReference>
<dbReference type="InterPro" id="IPR029065">
    <property type="entry name" value="Enolase_C-like"/>
</dbReference>